<proteinExistence type="inferred from homology"/>
<feature type="binding site" evidence="7">
    <location>
        <position position="25"/>
    </location>
    <ligand>
        <name>5-amino-6-(D-ribitylamino)uracil</name>
        <dbReference type="ChEBI" id="CHEBI:15934"/>
    </ligand>
</feature>
<dbReference type="EC" id="2.5.1.78" evidence="3 7"/>
<dbReference type="EMBL" id="JALJYF010000001">
    <property type="protein sequence ID" value="MCP1727141.1"/>
    <property type="molecule type" value="Genomic_DNA"/>
</dbReference>
<dbReference type="InterPro" id="IPR036467">
    <property type="entry name" value="LS/RS_sf"/>
</dbReference>
<comment type="pathway">
    <text evidence="1 7">Cofactor biosynthesis; riboflavin biosynthesis; riboflavin from 2-hydroxy-3-oxobutyl phosphate and 5-amino-6-(D-ribitylamino)uracil: step 1/2.</text>
</comment>
<accession>A0ABT1G7E5</accession>
<reference evidence="8 9" key="1">
    <citation type="submission" date="2022-03" db="EMBL/GenBank/DDBJ databases">
        <title>Genomic Encyclopedia of Type Strains, Phase III (KMG-III): the genomes of soil and plant-associated and newly described type strains.</title>
        <authorList>
            <person name="Whitman W."/>
        </authorList>
    </citation>
    <scope>NUCLEOTIDE SEQUENCE [LARGE SCALE GENOMIC DNA]</scope>
    <source>
        <strain evidence="8 9">BSker1</strain>
    </source>
</reference>
<evidence type="ECO:0000256" key="5">
    <source>
        <dbReference type="ARBA" id="ARBA00022679"/>
    </source>
</evidence>
<dbReference type="NCBIfam" id="TIGR00114">
    <property type="entry name" value="lumazine-synth"/>
    <property type="match status" value="1"/>
</dbReference>
<comment type="function">
    <text evidence="7">Catalyzes the formation of 6,7-dimethyl-8-ribityllumazine by condensation of 5-amino-6-(D-ribitylamino)uracil with 3,4-dihydroxy-2-butanone 4-phosphate. This is the penultimate step in the biosynthesis of riboflavin.</text>
</comment>
<dbReference type="HAMAP" id="MF_00178">
    <property type="entry name" value="Lumazine_synth"/>
    <property type="match status" value="1"/>
</dbReference>
<keyword evidence="9" id="KW-1185">Reference proteome</keyword>
<dbReference type="Pfam" id="PF00885">
    <property type="entry name" value="DMRL_synthase"/>
    <property type="match status" value="1"/>
</dbReference>
<feature type="binding site" evidence="7">
    <location>
        <begin position="59"/>
        <end position="61"/>
    </location>
    <ligand>
        <name>5-amino-6-(D-ribitylamino)uracil</name>
        <dbReference type="ChEBI" id="CHEBI:15934"/>
    </ligand>
</feature>
<evidence type="ECO:0000256" key="2">
    <source>
        <dbReference type="ARBA" id="ARBA00007424"/>
    </source>
</evidence>
<dbReference type="InterPro" id="IPR034964">
    <property type="entry name" value="LS"/>
</dbReference>
<evidence type="ECO:0000256" key="4">
    <source>
        <dbReference type="ARBA" id="ARBA00022619"/>
    </source>
</evidence>
<evidence type="ECO:0000256" key="7">
    <source>
        <dbReference type="HAMAP-Rule" id="MF_00178"/>
    </source>
</evidence>
<feature type="binding site" evidence="7">
    <location>
        <position position="116"/>
    </location>
    <ligand>
        <name>5-amino-6-(D-ribitylamino)uracil</name>
        <dbReference type="ChEBI" id="CHEBI:15934"/>
    </ligand>
</feature>
<feature type="binding site" evidence="7">
    <location>
        <position position="130"/>
    </location>
    <ligand>
        <name>(2S)-2-hydroxy-3-oxobutyl phosphate</name>
        <dbReference type="ChEBI" id="CHEBI:58830"/>
    </ligand>
</feature>
<organism evidence="8 9">
    <name type="scientific">Natronospira proteinivora</name>
    <dbReference type="NCBI Taxonomy" id="1807133"/>
    <lineage>
        <taxon>Bacteria</taxon>
        <taxon>Pseudomonadati</taxon>
        <taxon>Pseudomonadota</taxon>
        <taxon>Gammaproteobacteria</taxon>
        <taxon>Natronospirales</taxon>
        <taxon>Natronospiraceae</taxon>
        <taxon>Natronospira</taxon>
    </lineage>
</organism>
<comment type="caution">
    <text evidence="8">The sequence shown here is derived from an EMBL/GenBank/DDBJ whole genome shotgun (WGS) entry which is preliminary data.</text>
</comment>
<dbReference type="CDD" id="cd09209">
    <property type="entry name" value="Lumazine_synthase-I"/>
    <property type="match status" value="1"/>
</dbReference>
<dbReference type="InterPro" id="IPR002180">
    <property type="entry name" value="LS/RS"/>
</dbReference>
<comment type="subunit">
    <text evidence="7">Forms an icosahedral capsid composed of 60 subunits, arranged as a dodecamer of pentamers.</text>
</comment>
<dbReference type="PANTHER" id="PTHR21058">
    <property type="entry name" value="6,7-DIMETHYL-8-RIBITYLLUMAZINE SYNTHASE DMRL SYNTHASE LUMAZINE SYNTHASE"/>
    <property type="match status" value="1"/>
</dbReference>
<dbReference type="SUPFAM" id="SSF52121">
    <property type="entry name" value="Lumazine synthase"/>
    <property type="match status" value="1"/>
</dbReference>
<evidence type="ECO:0000313" key="8">
    <source>
        <dbReference type="EMBL" id="MCP1727141.1"/>
    </source>
</evidence>
<keyword evidence="5 7" id="KW-0808">Transferase</keyword>
<feature type="binding site" evidence="7">
    <location>
        <begin position="88"/>
        <end position="89"/>
    </location>
    <ligand>
        <name>(2S)-2-hydroxy-3-oxobutyl phosphate</name>
        <dbReference type="ChEBI" id="CHEBI:58830"/>
    </ligand>
</feature>
<evidence type="ECO:0000256" key="3">
    <source>
        <dbReference type="ARBA" id="ARBA00012664"/>
    </source>
</evidence>
<name>A0ABT1G7E5_9GAMM</name>
<dbReference type="Proteomes" id="UP001523550">
    <property type="component" value="Unassembled WGS sequence"/>
</dbReference>
<dbReference type="RefSeq" id="WP_253446568.1">
    <property type="nucleotide sequence ID" value="NZ_JALJYF010000001.1"/>
</dbReference>
<evidence type="ECO:0000256" key="6">
    <source>
        <dbReference type="ARBA" id="ARBA00048785"/>
    </source>
</evidence>
<dbReference type="GO" id="GO:0000906">
    <property type="term" value="F:6,7-dimethyl-8-ribityllumazine synthase activity"/>
    <property type="evidence" value="ECO:0007669"/>
    <property type="project" value="UniProtKB-EC"/>
</dbReference>
<feature type="active site" description="Proton donor" evidence="7">
    <location>
        <position position="91"/>
    </location>
</feature>
<sequence>MADIKTVEGEMVVKGAKFAILATRFNSFLVERLVEGAVDTLRRHGAREADIEIIRVPGAWELPLAARKVAATGQYDGIVALGCVIRGATPHFDYVCGECTRGLGRVSDETGLPVGFGVLTVDTIEQGVERSGTKAGNKGVEATTAVIEMVNLLKRIGS</sequence>
<dbReference type="PANTHER" id="PTHR21058:SF0">
    <property type="entry name" value="6,7-DIMETHYL-8-RIBITYLLUMAZINE SYNTHASE"/>
    <property type="match status" value="1"/>
</dbReference>
<feature type="binding site" evidence="7">
    <location>
        <begin position="83"/>
        <end position="85"/>
    </location>
    <ligand>
        <name>5-amino-6-(D-ribitylamino)uracil</name>
        <dbReference type="ChEBI" id="CHEBI:15934"/>
    </ligand>
</feature>
<evidence type="ECO:0000256" key="1">
    <source>
        <dbReference type="ARBA" id="ARBA00004917"/>
    </source>
</evidence>
<gene>
    <name evidence="7" type="primary">ribH</name>
    <name evidence="8" type="ORF">J2T60_001106</name>
</gene>
<comment type="catalytic activity">
    <reaction evidence="6 7">
        <text>(2S)-2-hydroxy-3-oxobutyl phosphate + 5-amino-6-(D-ribitylamino)uracil = 6,7-dimethyl-8-(1-D-ribityl)lumazine + phosphate + 2 H2O + H(+)</text>
        <dbReference type="Rhea" id="RHEA:26152"/>
        <dbReference type="ChEBI" id="CHEBI:15377"/>
        <dbReference type="ChEBI" id="CHEBI:15378"/>
        <dbReference type="ChEBI" id="CHEBI:15934"/>
        <dbReference type="ChEBI" id="CHEBI:43474"/>
        <dbReference type="ChEBI" id="CHEBI:58201"/>
        <dbReference type="ChEBI" id="CHEBI:58830"/>
        <dbReference type="EC" id="2.5.1.78"/>
    </reaction>
</comment>
<dbReference type="NCBIfam" id="NF000812">
    <property type="entry name" value="PRK00061.1-4"/>
    <property type="match status" value="1"/>
</dbReference>
<comment type="similarity">
    <text evidence="2 7">Belongs to the DMRL synthase family.</text>
</comment>
<dbReference type="Gene3D" id="3.40.50.960">
    <property type="entry name" value="Lumazine/riboflavin synthase"/>
    <property type="match status" value="1"/>
</dbReference>
<evidence type="ECO:0000313" key="9">
    <source>
        <dbReference type="Proteomes" id="UP001523550"/>
    </source>
</evidence>
<keyword evidence="4 7" id="KW-0686">Riboflavin biosynthesis</keyword>
<protein>
    <recommendedName>
        <fullName evidence="3 7">6,7-dimethyl-8-ribityllumazine synthase</fullName>
        <shortName evidence="7">DMRL synthase</shortName>
        <shortName evidence="7">LS</shortName>
        <shortName evidence="7">Lumazine synthase</shortName>
        <ecNumber evidence="3 7">2.5.1.78</ecNumber>
    </recommendedName>
</protein>